<dbReference type="InterPro" id="IPR011697">
    <property type="entry name" value="Peptidase_C26"/>
</dbReference>
<dbReference type="SUPFAM" id="SSF52317">
    <property type="entry name" value="Class I glutamine amidotransferase-like"/>
    <property type="match status" value="1"/>
</dbReference>
<dbReference type="FunFam" id="3.40.50.880:FF:000030">
    <property type="entry name" value="Gamma-glutamyl-gamma-aminobutyrate hydrolase PuuD"/>
    <property type="match status" value="1"/>
</dbReference>
<dbReference type="GO" id="GO:0006598">
    <property type="term" value="P:polyamine catabolic process"/>
    <property type="evidence" value="ECO:0007669"/>
    <property type="project" value="TreeGrafter"/>
</dbReference>
<dbReference type="InterPro" id="IPR044668">
    <property type="entry name" value="PuuD-like"/>
</dbReference>
<keyword evidence="1" id="KW-0315">Glutamine amidotransferase</keyword>
<dbReference type="GO" id="GO:0005829">
    <property type="term" value="C:cytosol"/>
    <property type="evidence" value="ECO:0007669"/>
    <property type="project" value="TreeGrafter"/>
</dbReference>
<dbReference type="GO" id="GO:0033969">
    <property type="term" value="F:gamma-glutamyl-gamma-aminobutyrate hydrolase activity"/>
    <property type="evidence" value="ECO:0007669"/>
    <property type="project" value="TreeGrafter"/>
</dbReference>
<proteinExistence type="predicted"/>
<dbReference type="PANTHER" id="PTHR43235">
    <property type="entry name" value="GLUTAMINE AMIDOTRANSFERASE PB2B2.05-RELATED"/>
    <property type="match status" value="1"/>
</dbReference>
<dbReference type="Gene3D" id="3.40.50.880">
    <property type="match status" value="1"/>
</dbReference>
<dbReference type="CDD" id="cd01745">
    <property type="entry name" value="GATase1_2"/>
    <property type="match status" value="1"/>
</dbReference>
<sequence length="254" mass="26916">MAPVIGVTATLKQDLDSVAERPLGSYVRADLDYVAGVAQAGGVPLVLPPIPGVAEEMARGVDGLLLSGGSDLDPAYYGEEALPELGVTIPERDALEMALLEHALKRGIPVFGICRGLQVINVALGGTLYQDLPTQLGGGSIAHRQQTPKWQWTHEVETEGGSNVAEIMGARSLRVNSYHHQGVKDLADGLVVSAHASDGVVEAVESSNLSECWLVGVQWHAEAMRDAESAEHRNLFAAHVAAAERHATRRRAAA</sequence>
<accession>A0A6J4RBC7</accession>
<gene>
    <name evidence="1" type="ORF">AVDCRST_MAG14-2418</name>
</gene>
<keyword evidence="1" id="KW-0808">Transferase</keyword>
<name>A0A6J4RBC7_9ACTN</name>
<reference evidence="1" key="1">
    <citation type="submission" date="2020-02" db="EMBL/GenBank/DDBJ databases">
        <authorList>
            <person name="Meier V. D."/>
        </authorList>
    </citation>
    <scope>NUCLEOTIDE SEQUENCE</scope>
    <source>
        <strain evidence="1">AVDCRST_MAG14</strain>
    </source>
</reference>
<organism evidence="1">
    <name type="scientific">uncultured Rubrobacteraceae bacterium</name>
    <dbReference type="NCBI Taxonomy" id="349277"/>
    <lineage>
        <taxon>Bacteria</taxon>
        <taxon>Bacillati</taxon>
        <taxon>Actinomycetota</taxon>
        <taxon>Rubrobacteria</taxon>
        <taxon>Rubrobacterales</taxon>
        <taxon>Rubrobacteraceae</taxon>
        <taxon>environmental samples</taxon>
    </lineage>
</organism>
<dbReference type="PROSITE" id="PS51273">
    <property type="entry name" value="GATASE_TYPE_1"/>
    <property type="match status" value="1"/>
</dbReference>
<dbReference type="GO" id="GO:0016740">
    <property type="term" value="F:transferase activity"/>
    <property type="evidence" value="ECO:0007669"/>
    <property type="project" value="UniProtKB-KW"/>
</dbReference>
<dbReference type="EMBL" id="CADCVG010000099">
    <property type="protein sequence ID" value="CAA9460872.1"/>
    <property type="molecule type" value="Genomic_DNA"/>
</dbReference>
<dbReference type="Pfam" id="PF07722">
    <property type="entry name" value="Peptidase_C26"/>
    <property type="match status" value="1"/>
</dbReference>
<dbReference type="InterPro" id="IPR029062">
    <property type="entry name" value="Class_I_gatase-like"/>
</dbReference>
<dbReference type="AlphaFoldDB" id="A0A6J4RBC7"/>
<evidence type="ECO:0000313" key="1">
    <source>
        <dbReference type="EMBL" id="CAA9460872.1"/>
    </source>
</evidence>
<protein>
    <submittedName>
        <fullName evidence="1">Glutamine amidotransferase, class I</fullName>
    </submittedName>
</protein>
<dbReference type="PANTHER" id="PTHR43235:SF1">
    <property type="entry name" value="GLUTAMINE AMIDOTRANSFERASE PB2B2.05-RELATED"/>
    <property type="match status" value="1"/>
</dbReference>